<proteinExistence type="predicted"/>
<comment type="caution">
    <text evidence="2">The sequence shown here is derived from an EMBL/GenBank/DDBJ whole genome shotgun (WGS) entry which is preliminary data.</text>
</comment>
<dbReference type="RefSeq" id="WP_034245848.1">
    <property type="nucleotide sequence ID" value="NZ_AQRA01000009.1"/>
</dbReference>
<keyword evidence="1" id="KW-1133">Transmembrane helix</keyword>
<keyword evidence="1" id="KW-0812">Transmembrane</keyword>
<evidence type="ECO:0000313" key="2">
    <source>
        <dbReference type="EMBL" id="EZH72216.1"/>
    </source>
</evidence>
<dbReference type="InterPro" id="IPR007404">
    <property type="entry name" value="YdjM-like"/>
</dbReference>
<sequence>MDSLTQIVLGAAVGEAALGRKVGNKAMLWGAIAGTIPDLDVLSKIFVDPVTANELHRGFSHSLLFSILAAPIFGWMISKLYRNNEADWKDWSRLMFLGLFTHPILDAFTTWGTQLFWPFDYKISFKNIFVVDPLYTVPFLMFVILAMFYKRTHPKRRKFNTLGLYISSIYMCITLGLKWYTYGVFQTNLENQHIRYKEIQTKPTPLNSILWTANIETEDSFLIAYYSLLEKEDIITFSEFPKNHHLLGKMKDDPLIPRLIKLSEGWYTIEKINDKLFFNDLRFGQMGVGEDANKFVFSYELFYDDNGVLNAKERERNMDDASPLLKKLFSRVLGNKS</sequence>
<feature type="transmembrane region" description="Helical" evidence="1">
    <location>
        <begin position="94"/>
        <end position="117"/>
    </location>
</feature>
<dbReference type="InterPro" id="IPR053170">
    <property type="entry name" value="Transcription_regulator"/>
</dbReference>
<evidence type="ECO:0000313" key="3">
    <source>
        <dbReference type="Proteomes" id="UP000023541"/>
    </source>
</evidence>
<name>A0A023BQE7_9FLAO</name>
<keyword evidence="2" id="KW-0378">Hydrolase</keyword>
<protein>
    <submittedName>
        <fullName evidence="2">Metal-dependent hydrolase</fullName>
    </submittedName>
</protein>
<dbReference type="OrthoDB" id="9781927at2"/>
<feature type="transmembrane region" description="Helical" evidence="1">
    <location>
        <begin position="129"/>
        <end position="149"/>
    </location>
</feature>
<dbReference type="AlphaFoldDB" id="A0A023BQE7"/>
<gene>
    <name evidence="2" type="ORF">ATO12_25110</name>
</gene>
<dbReference type="PANTHER" id="PTHR40031">
    <property type="entry name" value="HYPOTHETICAL MEMBRANE SPANNING PROTEIN"/>
    <property type="match status" value="1"/>
</dbReference>
<dbReference type="eggNOG" id="COG1988">
    <property type="taxonomic scope" value="Bacteria"/>
</dbReference>
<reference evidence="2 3" key="1">
    <citation type="submission" date="2014-04" db="EMBL/GenBank/DDBJ databases">
        <title>Aquimarina sp. 22II-S11-z7 Genome Sequencing.</title>
        <authorList>
            <person name="Lai Q."/>
        </authorList>
    </citation>
    <scope>NUCLEOTIDE SEQUENCE [LARGE SCALE GENOMIC DNA]</scope>
    <source>
        <strain evidence="2 3">22II-S11-z7</strain>
    </source>
</reference>
<feature type="transmembrane region" description="Helical" evidence="1">
    <location>
        <begin position="63"/>
        <end position="82"/>
    </location>
</feature>
<keyword evidence="3" id="KW-1185">Reference proteome</keyword>
<dbReference type="Pfam" id="PF04307">
    <property type="entry name" value="YdjM"/>
    <property type="match status" value="1"/>
</dbReference>
<dbReference type="PANTHER" id="PTHR40031:SF1">
    <property type="entry name" value="MEMBRANE-BOUND METAL-DEPENDENT HYDROLASE"/>
    <property type="match status" value="1"/>
</dbReference>
<dbReference type="EMBL" id="AQRA01000009">
    <property type="protein sequence ID" value="EZH72216.1"/>
    <property type="molecule type" value="Genomic_DNA"/>
</dbReference>
<feature type="transmembrane region" description="Helical" evidence="1">
    <location>
        <begin position="161"/>
        <end position="182"/>
    </location>
</feature>
<dbReference type="GO" id="GO:0016787">
    <property type="term" value="F:hydrolase activity"/>
    <property type="evidence" value="ECO:0007669"/>
    <property type="project" value="UniProtKB-KW"/>
</dbReference>
<dbReference type="Proteomes" id="UP000023541">
    <property type="component" value="Unassembled WGS sequence"/>
</dbReference>
<evidence type="ECO:0000256" key="1">
    <source>
        <dbReference type="SAM" id="Phobius"/>
    </source>
</evidence>
<keyword evidence="1" id="KW-0472">Membrane</keyword>
<accession>A0A023BQE7</accession>
<organism evidence="2 3">
    <name type="scientific">Aquimarina atlantica</name>
    <dbReference type="NCBI Taxonomy" id="1317122"/>
    <lineage>
        <taxon>Bacteria</taxon>
        <taxon>Pseudomonadati</taxon>
        <taxon>Bacteroidota</taxon>
        <taxon>Flavobacteriia</taxon>
        <taxon>Flavobacteriales</taxon>
        <taxon>Flavobacteriaceae</taxon>
        <taxon>Aquimarina</taxon>
    </lineage>
</organism>